<dbReference type="SUPFAM" id="SSF103506">
    <property type="entry name" value="Mitochondrial carrier"/>
    <property type="match status" value="1"/>
</dbReference>
<keyword evidence="13 14" id="KW-0472">Membrane</keyword>
<feature type="compositionally biased region" description="Polar residues" evidence="16">
    <location>
        <begin position="116"/>
        <end position="134"/>
    </location>
</feature>
<dbReference type="InterPro" id="IPR023395">
    <property type="entry name" value="MCP_dom_sf"/>
</dbReference>
<evidence type="ECO:0000256" key="4">
    <source>
        <dbReference type="ARBA" id="ARBA00010917"/>
    </source>
</evidence>
<dbReference type="GO" id="GO:0006862">
    <property type="term" value="P:nucleotide transport"/>
    <property type="evidence" value="ECO:0007669"/>
    <property type="project" value="InterPro"/>
</dbReference>
<feature type="repeat" description="Solcar" evidence="14">
    <location>
        <begin position="511"/>
        <end position="594"/>
    </location>
</feature>
<dbReference type="InterPro" id="IPR044712">
    <property type="entry name" value="SLC25A32-like"/>
</dbReference>
<evidence type="ECO:0000256" key="12">
    <source>
        <dbReference type="ARBA" id="ARBA00023128"/>
    </source>
</evidence>
<dbReference type="PANTHER" id="PTHR45683">
    <property type="entry name" value="MITOCHONDRIAL NICOTINAMIDE ADENINE DINUCLEOTIDE TRANSPORTER 1-RELATED-RELATED"/>
    <property type="match status" value="1"/>
</dbReference>
<feature type="compositionally biased region" description="Pro residues" evidence="16">
    <location>
        <begin position="240"/>
        <end position="249"/>
    </location>
</feature>
<protein>
    <recommendedName>
        <fullName evidence="19">Mitochondrial folate carrier protein Flx1</fullName>
    </recommendedName>
</protein>
<keyword evidence="8" id="KW-1000">Mitochondrion outer membrane</keyword>
<dbReference type="InterPro" id="IPR012621">
    <property type="entry name" value="Tom7"/>
</dbReference>
<keyword evidence="6 14" id="KW-0812">Transmembrane</keyword>
<dbReference type="Pfam" id="PF08038">
    <property type="entry name" value="Tom7"/>
    <property type="match status" value="1"/>
</dbReference>
<feature type="repeat" description="Solcar" evidence="14">
    <location>
        <begin position="395"/>
        <end position="482"/>
    </location>
</feature>
<dbReference type="PROSITE" id="PS50920">
    <property type="entry name" value="SOLCAR"/>
    <property type="match status" value="3"/>
</dbReference>
<keyword evidence="9" id="KW-0999">Mitochondrion inner membrane</keyword>
<dbReference type="GO" id="GO:0005742">
    <property type="term" value="C:mitochondrial outer membrane translocase complex"/>
    <property type="evidence" value="ECO:0007669"/>
    <property type="project" value="InterPro"/>
</dbReference>
<evidence type="ECO:0000256" key="6">
    <source>
        <dbReference type="ARBA" id="ARBA00022692"/>
    </source>
</evidence>
<dbReference type="EMBL" id="LCWV01000011">
    <property type="protein sequence ID" value="PWI69624.1"/>
    <property type="molecule type" value="Genomic_DNA"/>
</dbReference>
<comment type="similarity">
    <text evidence="4">Belongs to the Tom7 family.</text>
</comment>
<evidence type="ECO:0000256" key="13">
    <source>
        <dbReference type="ARBA" id="ARBA00023136"/>
    </source>
</evidence>
<evidence type="ECO:0000256" key="7">
    <source>
        <dbReference type="ARBA" id="ARBA00022737"/>
    </source>
</evidence>
<evidence type="ECO:0000256" key="15">
    <source>
        <dbReference type="RuleBase" id="RU000488"/>
    </source>
</evidence>
<evidence type="ECO:0000256" key="2">
    <source>
        <dbReference type="ARBA" id="ARBA00004572"/>
    </source>
</evidence>
<dbReference type="Gene3D" id="1.50.40.10">
    <property type="entry name" value="Mitochondrial carrier domain"/>
    <property type="match status" value="1"/>
</dbReference>
<keyword evidence="11" id="KW-1133">Transmembrane helix</keyword>
<evidence type="ECO:0000256" key="5">
    <source>
        <dbReference type="ARBA" id="ARBA00022448"/>
    </source>
</evidence>
<reference evidence="17 18" key="1">
    <citation type="journal article" date="2016" name="Front. Microbiol.">
        <title>Genome and transcriptome sequences reveal the specific parasitism of the nematophagous Purpureocillium lilacinum 36-1.</title>
        <authorList>
            <person name="Xie J."/>
            <person name="Li S."/>
            <person name="Mo C."/>
            <person name="Xiao X."/>
            <person name="Peng D."/>
            <person name="Wang G."/>
            <person name="Xiao Y."/>
        </authorList>
    </citation>
    <scope>NUCLEOTIDE SEQUENCE [LARGE SCALE GENOMIC DNA]</scope>
    <source>
        <strain evidence="17 18">36-1</strain>
    </source>
</reference>
<evidence type="ECO:0000256" key="1">
    <source>
        <dbReference type="ARBA" id="ARBA00004141"/>
    </source>
</evidence>
<feature type="region of interest" description="Disordered" evidence="16">
    <location>
        <begin position="197"/>
        <end position="290"/>
    </location>
</feature>
<evidence type="ECO:0000256" key="9">
    <source>
        <dbReference type="ARBA" id="ARBA00022792"/>
    </source>
</evidence>
<feature type="repeat" description="Solcar" evidence="14">
    <location>
        <begin position="293"/>
        <end position="383"/>
    </location>
</feature>
<comment type="subcellular location">
    <subcellularLocation>
        <location evidence="1">Membrane</location>
        <topology evidence="1">Multi-pass membrane protein</topology>
    </subcellularLocation>
    <subcellularLocation>
        <location evidence="2">Mitochondrion outer membrane</location>
        <topology evidence="2">Single-pass membrane protein</topology>
    </subcellularLocation>
</comment>
<gene>
    <name evidence="17" type="ORF">PCL_00536</name>
</gene>
<evidence type="ECO:0000256" key="16">
    <source>
        <dbReference type="SAM" id="MobiDB-lite"/>
    </source>
</evidence>
<evidence type="ECO:0000256" key="10">
    <source>
        <dbReference type="ARBA" id="ARBA00022927"/>
    </source>
</evidence>
<evidence type="ECO:0000256" key="8">
    <source>
        <dbReference type="ARBA" id="ARBA00022787"/>
    </source>
</evidence>
<comment type="similarity">
    <text evidence="3 15">Belongs to the mitochondrial carrier (TC 2.A.29) family.</text>
</comment>
<evidence type="ECO:0000313" key="17">
    <source>
        <dbReference type="EMBL" id="PWI69624.1"/>
    </source>
</evidence>
<keyword evidence="10" id="KW-0653">Protein transport</keyword>
<evidence type="ECO:0000313" key="18">
    <source>
        <dbReference type="Proteomes" id="UP000245956"/>
    </source>
</evidence>
<keyword evidence="12" id="KW-0496">Mitochondrion</keyword>
<accession>A0A2U3E568</accession>
<evidence type="ECO:0000256" key="11">
    <source>
        <dbReference type="ARBA" id="ARBA00022989"/>
    </source>
</evidence>
<dbReference type="InterPro" id="IPR018108">
    <property type="entry name" value="MCP_transmembrane"/>
</dbReference>
<sequence>MTKRATGGALPVPVLGHDGGGFVMVKGVSSVTRGGGVERVEGERLQEEGSSWWSAGAQLAGGLGGWVLPTFARRAGAGPPLRQRRLNFSGSADSTSIDPRQLTRRRHYAIVAPLPNDTTTPLASDTPTDTRTPQSAAAMFALSEESKERIAKLIDVSRVAIHYGYLPLILYLGMPPPGARRTRPRPKTILLMQATLTHPQATPAATRDPPSSGATPKLAERAPPSGLVGLPPKKVADVTPSPPPSPSPQLPGRSQPAHPYLNNHPPSSHVTGAAQAPPSKPPFMPDPSHAGLSPAAVESVAGLSAGTIATLVVHPLDIVKTRMQIYRSGTSSSPRPTTVALLRSLTANDRPLASLYRGLTPNLVGNASSWASFFFFKSRLERALAAARARPGGQPTAGDYFVSSALAGVATSALTNPVWVLKTRMLSSDRAAAGAYPSMLAGARQILRTEGPRGFYRGLGVSMLGVSHGAVQFAVYEPAKRVYFRRRQQRREARGQDALGDAEARRLTTEATVVLSSMAKLVAGAATYPYQVLRSRLQNYQADERFGRGFVGVVSRTWAEEGLAGFYRGLVPGVVRVMPATWVTFLVYENVKYYLPRWLD</sequence>
<feature type="region of interest" description="Disordered" evidence="16">
    <location>
        <begin position="115"/>
        <end position="134"/>
    </location>
</feature>
<keyword evidence="5 15" id="KW-0813">Transport</keyword>
<dbReference type="GO" id="GO:0030150">
    <property type="term" value="P:protein import into mitochondrial matrix"/>
    <property type="evidence" value="ECO:0007669"/>
    <property type="project" value="InterPro"/>
</dbReference>
<keyword evidence="7" id="KW-0677">Repeat</keyword>
<organism evidence="17 18">
    <name type="scientific">Purpureocillium lilacinum</name>
    <name type="common">Paecilomyces lilacinus</name>
    <dbReference type="NCBI Taxonomy" id="33203"/>
    <lineage>
        <taxon>Eukaryota</taxon>
        <taxon>Fungi</taxon>
        <taxon>Dikarya</taxon>
        <taxon>Ascomycota</taxon>
        <taxon>Pezizomycotina</taxon>
        <taxon>Sordariomycetes</taxon>
        <taxon>Hypocreomycetidae</taxon>
        <taxon>Hypocreales</taxon>
        <taxon>Ophiocordycipitaceae</taxon>
        <taxon>Purpureocillium</taxon>
    </lineage>
</organism>
<comment type="caution">
    <text evidence="17">The sequence shown here is derived from an EMBL/GenBank/DDBJ whole genome shotgun (WGS) entry which is preliminary data.</text>
</comment>
<evidence type="ECO:0008006" key="19">
    <source>
        <dbReference type="Google" id="ProtNLM"/>
    </source>
</evidence>
<dbReference type="Proteomes" id="UP000245956">
    <property type="component" value="Unassembled WGS sequence"/>
</dbReference>
<dbReference type="Pfam" id="PF00153">
    <property type="entry name" value="Mito_carr"/>
    <property type="match status" value="3"/>
</dbReference>
<evidence type="ECO:0000256" key="3">
    <source>
        <dbReference type="ARBA" id="ARBA00006375"/>
    </source>
</evidence>
<proteinExistence type="inferred from homology"/>
<name>A0A2U3E568_PURLI</name>
<evidence type="ECO:0000256" key="14">
    <source>
        <dbReference type="PROSITE-ProRule" id="PRU00282"/>
    </source>
</evidence>
<dbReference type="AlphaFoldDB" id="A0A2U3E568"/>